<evidence type="ECO:0000259" key="10">
    <source>
        <dbReference type="Pfam" id="PF07715"/>
    </source>
</evidence>
<comment type="similarity">
    <text evidence="8">Belongs to the TonB-dependent receptor family.</text>
</comment>
<keyword evidence="5 9" id="KW-0732">Signal</keyword>
<evidence type="ECO:0000313" key="13">
    <source>
        <dbReference type="Proteomes" id="UP000233398"/>
    </source>
</evidence>
<evidence type="ECO:0008006" key="14">
    <source>
        <dbReference type="Google" id="ProtNLM"/>
    </source>
</evidence>
<evidence type="ECO:0000256" key="6">
    <source>
        <dbReference type="ARBA" id="ARBA00023136"/>
    </source>
</evidence>
<evidence type="ECO:0000259" key="11">
    <source>
        <dbReference type="Pfam" id="PF14905"/>
    </source>
</evidence>
<dbReference type="PANTHER" id="PTHR30069">
    <property type="entry name" value="TONB-DEPENDENT OUTER MEMBRANE RECEPTOR"/>
    <property type="match status" value="1"/>
</dbReference>
<dbReference type="RefSeq" id="WP_101072189.1">
    <property type="nucleotide sequence ID" value="NZ_PISP01000001.1"/>
</dbReference>
<accession>A0A2N0VL79</accession>
<protein>
    <recommendedName>
        <fullName evidence="14">TonB-dependent receptor</fullName>
    </recommendedName>
</protein>
<dbReference type="GO" id="GO:0009279">
    <property type="term" value="C:cell outer membrane"/>
    <property type="evidence" value="ECO:0007669"/>
    <property type="project" value="UniProtKB-SubCell"/>
</dbReference>
<dbReference type="Pfam" id="PF14905">
    <property type="entry name" value="OMP_b-brl_3"/>
    <property type="match status" value="1"/>
</dbReference>
<comment type="subcellular location">
    <subcellularLocation>
        <location evidence="1 8">Cell outer membrane</location>
        <topology evidence="1 8">Multi-pass membrane protein</topology>
    </subcellularLocation>
</comment>
<dbReference type="PANTHER" id="PTHR30069:SF29">
    <property type="entry name" value="HEMOGLOBIN AND HEMOGLOBIN-HAPTOGLOBIN-BINDING PROTEIN 1-RELATED"/>
    <property type="match status" value="1"/>
</dbReference>
<evidence type="ECO:0000313" key="12">
    <source>
        <dbReference type="EMBL" id="PKD44901.1"/>
    </source>
</evidence>
<evidence type="ECO:0000256" key="5">
    <source>
        <dbReference type="ARBA" id="ARBA00022729"/>
    </source>
</evidence>
<comment type="caution">
    <text evidence="12">The sequence shown here is derived from an EMBL/GenBank/DDBJ whole genome shotgun (WGS) entry which is preliminary data.</text>
</comment>
<keyword evidence="3 8" id="KW-1134">Transmembrane beta strand</keyword>
<dbReference type="GO" id="GO:0015344">
    <property type="term" value="F:siderophore uptake transmembrane transporter activity"/>
    <property type="evidence" value="ECO:0007669"/>
    <property type="project" value="TreeGrafter"/>
</dbReference>
<dbReference type="InterPro" id="IPR008969">
    <property type="entry name" value="CarboxyPept-like_regulatory"/>
</dbReference>
<evidence type="ECO:0000256" key="9">
    <source>
        <dbReference type="SAM" id="SignalP"/>
    </source>
</evidence>
<dbReference type="InterPro" id="IPR037066">
    <property type="entry name" value="Plug_dom_sf"/>
</dbReference>
<organism evidence="12 13">
    <name type="scientific">Rhodohalobacter barkolensis</name>
    <dbReference type="NCBI Taxonomy" id="2053187"/>
    <lineage>
        <taxon>Bacteria</taxon>
        <taxon>Pseudomonadati</taxon>
        <taxon>Balneolota</taxon>
        <taxon>Balneolia</taxon>
        <taxon>Balneolales</taxon>
        <taxon>Balneolaceae</taxon>
        <taxon>Rhodohalobacter</taxon>
    </lineage>
</organism>
<dbReference type="SUPFAM" id="SSF49464">
    <property type="entry name" value="Carboxypeptidase regulatory domain-like"/>
    <property type="match status" value="1"/>
</dbReference>
<feature type="domain" description="Outer membrane protein beta-barrel" evidence="11">
    <location>
        <begin position="393"/>
        <end position="796"/>
    </location>
</feature>
<dbReference type="AlphaFoldDB" id="A0A2N0VL79"/>
<reference evidence="12 13" key="1">
    <citation type="submission" date="2017-11" db="EMBL/GenBank/DDBJ databases">
        <title>Rhodohalobacter 15182 sp. nov., isolated from a salt lake.</title>
        <authorList>
            <person name="Han S."/>
        </authorList>
    </citation>
    <scope>NUCLEOTIDE SEQUENCE [LARGE SCALE GENOMIC DNA]</scope>
    <source>
        <strain evidence="12 13">15182</strain>
    </source>
</reference>
<dbReference type="InterPro" id="IPR012910">
    <property type="entry name" value="Plug_dom"/>
</dbReference>
<evidence type="ECO:0000256" key="3">
    <source>
        <dbReference type="ARBA" id="ARBA00022452"/>
    </source>
</evidence>
<dbReference type="Gene3D" id="2.40.170.20">
    <property type="entry name" value="TonB-dependent receptor, beta-barrel domain"/>
    <property type="match status" value="1"/>
</dbReference>
<proteinExistence type="inferred from homology"/>
<dbReference type="Gene3D" id="2.60.40.1120">
    <property type="entry name" value="Carboxypeptidase-like, regulatory domain"/>
    <property type="match status" value="1"/>
</dbReference>
<gene>
    <name evidence="12" type="ORF">CWD77_05425</name>
</gene>
<dbReference type="InterPro" id="IPR039426">
    <property type="entry name" value="TonB-dep_rcpt-like"/>
</dbReference>
<keyword evidence="13" id="KW-1185">Reference proteome</keyword>
<keyword evidence="4 8" id="KW-0812">Transmembrane</keyword>
<evidence type="ECO:0000256" key="1">
    <source>
        <dbReference type="ARBA" id="ARBA00004571"/>
    </source>
</evidence>
<keyword evidence="2 8" id="KW-0813">Transport</keyword>
<keyword evidence="6 8" id="KW-0472">Membrane</keyword>
<feature type="domain" description="TonB-dependent receptor plug" evidence="10">
    <location>
        <begin position="153"/>
        <end position="228"/>
    </location>
</feature>
<dbReference type="Pfam" id="PF07715">
    <property type="entry name" value="Plug"/>
    <property type="match status" value="1"/>
</dbReference>
<dbReference type="InterPro" id="IPR041700">
    <property type="entry name" value="OMP_b-brl_3"/>
</dbReference>
<dbReference type="SUPFAM" id="SSF56935">
    <property type="entry name" value="Porins"/>
    <property type="match status" value="1"/>
</dbReference>
<dbReference type="Proteomes" id="UP000233398">
    <property type="component" value="Unassembled WGS sequence"/>
</dbReference>
<evidence type="ECO:0000256" key="2">
    <source>
        <dbReference type="ARBA" id="ARBA00022448"/>
    </source>
</evidence>
<dbReference type="OrthoDB" id="8764943at2"/>
<keyword evidence="7 8" id="KW-0998">Cell outer membrane</keyword>
<dbReference type="Gene3D" id="2.170.130.10">
    <property type="entry name" value="TonB-dependent receptor, plug domain"/>
    <property type="match status" value="1"/>
</dbReference>
<evidence type="ECO:0000256" key="7">
    <source>
        <dbReference type="ARBA" id="ARBA00023237"/>
    </source>
</evidence>
<dbReference type="GO" id="GO:0044718">
    <property type="term" value="P:siderophore transmembrane transport"/>
    <property type="evidence" value="ECO:0007669"/>
    <property type="project" value="TreeGrafter"/>
</dbReference>
<dbReference type="PROSITE" id="PS52016">
    <property type="entry name" value="TONB_DEPENDENT_REC_3"/>
    <property type="match status" value="1"/>
</dbReference>
<feature type="chain" id="PRO_5015007059" description="TonB-dependent receptor" evidence="9">
    <location>
        <begin position="25"/>
        <end position="804"/>
    </location>
</feature>
<sequence>MSFRITKSLLLLSCYLLFSNTVFAQNGDPGTVTGTVVNPEGQGVPNATVAILTSDPDSEEILEGTATDPEGRFEIEMEPGTYRLRITFVALNPYLTEIDIESGETIELGRIEMQDRQEELDEVVVRGERSYVEMNFDSRRFNVGEDVTSLGGSALDVLDNVPSITTDFEGNVSLRGNQGVQILINGRPSNLVRGGTDGLSSIPANLIESVEVITNPSARYEAQGTAGIIDIILVDNAELGFNGNVRATTGYPQDHSISTNLNYQKNSINWFLNLDFEYENEPETGSSFQSFSADTTYLFSEDNDVTEQEREGNIFFGADFFLPNDQILTASSRISLERGDEDGDLLYTDFNPPANQIYRSIDNNWDVLRQIDRENIEDAKERDFDVRLQYENRFEGDDHRLTADFDFEFGSESEDFLQTGTDVIGISEFNNRRTFSDEEYREIRFDTDYERPLGENGRFETGMRINYEWEDNDFTSEEFINGAWTEPEDEFTVSDNFTYIENVNALYAIYSGQAGDFTYQAGLRAENTNIESKLDLAGTESSQNYTNLFPSLFLSYTISEQNSLQISYSRRISRPWSFYLLPFTEIRDSRNRRVGNPDLKPEIGNSYEFGWLRRWETGSVLTSFYYRYRTGVIESVYTIDGDGITTRFPINLATEDAWGVEISADQDLFEGFQLSGSMNLFQSESEGQFEGELYESSSESFTSRLRVRYRFLESWNFQSYMFYRGPRETTQGRRGGSAFFGAGLSKQLLDDKARISLNVRDLFNSRTSDREVIRETSYTNNNYSWSSRSFRVTFQYNFNSEGRR</sequence>
<dbReference type="InterPro" id="IPR036942">
    <property type="entry name" value="Beta-barrel_TonB_sf"/>
</dbReference>
<dbReference type="EMBL" id="PISP01000001">
    <property type="protein sequence ID" value="PKD44901.1"/>
    <property type="molecule type" value="Genomic_DNA"/>
</dbReference>
<evidence type="ECO:0000256" key="8">
    <source>
        <dbReference type="PROSITE-ProRule" id="PRU01360"/>
    </source>
</evidence>
<evidence type="ECO:0000256" key="4">
    <source>
        <dbReference type="ARBA" id="ARBA00022692"/>
    </source>
</evidence>
<feature type="signal peptide" evidence="9">
    <location>
        <begin position="1"/>
        <end position="24"/>
    </location>
</feature>
<name>A0A2N0VL79_9BACT</name>
<dbReference type="Pfam" id="PF13620">
    <property type="entry name" value="CarboxypepD_reg"/>
    <property type="match status" value="1"/>
</dbReference>